<dbReference type="EMBL" id="HBUE01103956">
    <property type="protein sequence ID" value="CAG6486429.1"/>
    <property type="molecule type" value="Transcribed_RNA"/>
</dbReference>
<feature type="chain" id="PRO_5034855440" evidence="1">
    <location>
        <begin position="22"/>
        <end position="123"/>
    </location>
</feature>
<accession>A0A8D8C2E3</accession>
<evidence type="ECO:0000313" key="2">
    <source>
        <dbReference type="EMBL" id="CAG6486429.1"/>
    </source>
</evidence>
<proteinExistence type="predicted"/>
<dbReference type="AlphaFoldDB" id="A0A8D8C2E3"/>
<organism evidence="2">
    <name type="scientific">Culex pipiens</name>
    <name type="common">House mosquito</name>
    <dbReference type="NCBI Taxonomy" id="7175"/>
    <lineage>
        <taxon>Eukaryota</taxon>
        <taxon>Metazoa</taxon>
        <taxon>Ecdysozoa</taxon>
        <taxon>Arthropoda</taxon>
        <taxon>Hexapoda</taxon>
        <taxon>Insecta</taxon>
        <taxon>Pterygota</taxon>
        <taxon>Neoptera</taxon>
        <taxon>Endopterygota</taxon>
        <taxon>Diptera</taxon>
        <taxon>Nematocera</taxon>
        <taxon>Culicoidea</taxon>
        <taxon>Culicidae</taxon>
        <taxon>Culicinae</taxon>
        <taxon>Culicini</taxon>
        <taxon>Culex</taxon>
        <taxon>Culex</taxon>
    </lineage>
</organism>
<sequence>MLGALLAVIVSILVRHDRPSAFQIVPLDLLVIGNSILVGPPSPHLLHADPRLVVVHPGDDADAPGNAGLLWVRVELVLAGRRAGFRADAQQFVANAGHFCPIWLLGGSGGEREGRGKCQQGDR</sequence>
<protein>
    <submittedName>
        <fullName evidence="2">(northern house mosquito) hypothetical protein</fullName>
    </submittedName>
</protein>
<evidence type="ECO:0000256" key="1">
    <source>
        <dbReference type="SAM" id="SignalP"/>
    </source>
</evidence>
<name>A0A8D8C2E3_CULPI</name>
<feature type="signal peptide" evidence="1">
    <location>
        <begin position="1"/>
        <end position="21"/>
    </location>
</feature>
<keyword evidence="1" id="KW-0732">Signal</keyword>
<reference evidence="2" key="1">
    <citation type="submission" date="2021-05" db="EMBL/GenBank/DDBJ databases">
        <authorList>
            <person name="Alioto T."/>
            <person name="Alioto T."/>
            <person name="Gomez Garrido J."/>
        </authorList>
    </citation>
    <scope>NUCLEOTIDE SEQUENCE</scope>
</reference>